<evidence type="ECO:0000313" key="1">
    <source>
        <dbReference type="EMBL" id="CAI9739174.1"/>
    </source>
</evidence>
<reference evidence="1" key="1">
    <citation type="submission" date="2023-08" db="EMBL/GenBank/DDBJ databases">
        <authorList>
            <person name="Alioto T."/>
            <person name="Alioto T."/>
            <person name="Gomez Garrido J."/>
        </authorList>
    </citation>
    <scope>NUCLEOTIDE SEQUENCE</scope>
</reference>
<protein>
    <submittedName>
        <fullName evidence="1">Uncharacterized protein</fullName>
    </submittedName>
</protein>
<dbReference type="AlphaFoldDB" id="A0AA36FJD3"/>
<keyword evidence="2" id="KW-1185">Reference proteome</keyword>
<evidence type="ECO:0000313" key="2">
    <source>
        <dbReference type="Proteomes" id="UP001162480"/>
    </source>
</evidence>
<gene>
    <name evidence="1" type="ORF">OCTVUL_1B031800</name>
</gene>
<name>A0AA36FJD3_OCTVU</name>
<sequence>MTCPQFQAQRTNGSERQKTELVGEAVLLQPYVPHDSKNWLLKQDAFSGTKSETAFLLPSSVLCGGLSIGVDVRSPCDHWFNYDSYYSQK</sequence>
<accession>A0AA36FJD3</accession>
<dbReference type="EMBL" id="OX597835">
    <property type="protein sequence ID" value="CAI9739174.1"/>
    <property type="molecule type" value="Genomic_DNA"/>
</dbReference>
<organism evidence="1 2">
    <name type="scientific">Octopus vulgaris</name>
    <name type="common">Common octopus</name>
    <dbReference type="NCBI Taxonomy" id="6645"/>
    <lineage>
        <taxon>Eukaryota</taxon>
        <taxon>Metazoa</taxon>
        <taxon>Spiralia</taxon>
        <taxon>Lophotrochozoa</taxon>
        <taxon>Mollusca</taxon>
        <taxon>Cephalopoda</taxon>
        <taxon>Coleoidea</taxon>
        <taxon>Octopodiformes</taxon>
        <taxon>Octopoda</taxon>
        <taxon>Incirrata</taxon>
        <taxon>Octopodidae</taxon>
        <taxon>Octopus</taxon>
    </lineage>
</organism>
<dbReference type="Proteomes" id="UP001162480">
    <property type="component" value="Chromosome 22"/>
</dbReference>
<proteinExistence type="predicted"/>